<feature type="transmembrane region" description="Helical" evidence="10">
    <location>
        <begin position="12"/>
        <end position="33"/>
    </location>
</feature>
<dbReference type="Gene3D" id="3.40.50.300">
    <property type="entry name" value="P-loop containing nucleotide triphosphate hydrolases"/>
    <property type="match status" value="2"/>
</dbReference>
<feature type="compositionally biased region" description="Acidic residues" evidence="9">
    <location>
        <begin position="386"/>
        <end position="398"/>
    </location>
</feature>
<dbReference type="PANTHER" id="PTHR18934">
    <property type="entry name" value="ATP-DEPENDENT RNA HELICASE"/>
    <property type="match status" value="1"/>
</dbReference>
<dbReference type="InterPro" id="IPR001650">
    <property type="entry name" value="Helicase_C-like"/>
</dbReference>
<dbReference type="InterPro" id="IPR011545">
    <property type="entry name" value="DEAD/DEAH_box_helicase_dom"/>
</dbReference>
<dbReference type="GO" id="GO:0003724">
    <property type="term" value="F:RNA helicase activity"/>
    <property type="evidence" value="ECO:0007669"/>
    <property type="project" value="UniProtKB-EC"/>
</dbReference>
<dbReference type="Proteomes" id="UP000306102">
    <property type="component" value="Unassembled WGS sequence"/>
</dbReference>
<organism evidence="13 14">
    <name type="scientific">Camellia sinensis var. sinensis</name>
    <name type="common">China tea</name>
    <dbReference type="NCBI Taxonomy" id="542762"/>
    <lineage>
        <taxon>Eukaryota</taxon>
        <taxon>Viridiplantae</taxon>
        <taxon>Streptophyta</taxon>
        <taxon>Embryophyta</taxon>
        <taxon>Tracheophyta</taxon>
        <taxon>Spermatophyta</taxon>
        <taxon>Magnoliopsida</taxon>
        <taxon>eudicotyledons</taxon>
        <taxon>Gunneridae</taxon>
        <taxon>Pentapetalae</taxon>
        <taxon>asterids</taxon>
        <taxon>Ericales</taxon>
        <taxon>Theaceae</taxon>
        <taxon>Camellia</taxon>
    </lineage>
</organism>
<feature type="domain" description="Helicase ATP-binding" evidence="11">
    <location>
        <begin position="449"/>
        <end position="633"/>
    </location>
</feature>
<dbReference type="InterPro" id="IPR014001">
    <property type="entry name" value="Helicase_ATP-bd"/>
</dbReference>
<evidence type="ECO:0000313" key="13">
    <source>
        <dbReference type="EMBL" id="THG06531.1"/>
    </source>
</evidence>
<evidence type="ECO:0000256" key="6">
    <source>
        <dbReference type="ARBA" id="ARBA00022884"/>
    </source>
</evidence>
<keyword evidence="4" id="KW-0347">Helicase</keyword>
<dbReference type="SMART" id="SM00487">
    <property type="entry name" value="DEXDc"/>
    <property type="match status" value="1"/>
</dbReference>
<dbReference type="Gene3D" id="3.30.160.20">
    <property type="match status" value="1"/>
</dbReference>
<evidence type="ECO:0000256" key="3">
    <source>
        <dbReference type="ARBA" id="ARBA00022801"/>
    </source>
</evidence>
<feature type="domain" description="Helicase C-terminal" evidence="12">
    <location>
        <begin position="721"/>
        <end position="927"/>
    </location>
</feature>
<evidence type="ECO:0000256" key="1">
    <source>
        <dbReference type="ARBA" id="ARBA00012552"/>
    </source>
</evidence>
<dbReference type="STRING" id="542762.A0A4S4DTF5"/>
<dbReference type="PROSITE" id="PS51194">
    <property type="entry name" value="HELICASE_CTER"/>
    <property type="match status" value="1"/>
</dbReference>
<dbReference type="Pfam" id="PF00035">
    <property type="entry name" value="dsrm"/>
    <property type="match status" value="1"/>
</dbReference>
<dbReference type="Pfam" id="PF21010">
    <property type="entry name" value="HA2_C"/>
    <property type="match status" value="1"/>
</dbReference>
<keyword evidence="5" id="KW-0067">ATP-binding</keyword>
<dbReference type="InterPro" id="IPR007502">
    <property type="entry name" value="Helicase-assoc_dom"/>
</dbReference>
<dbReference type="SMART" id="SM00358">
    <property type="entry name" value="DSRM"/>
    <property type="match status" value="1"/>
</dbReference>
<dbReference type="SMART" id="SM00490">
    <property type="entry name" value="HELICc"/>
    <property type="match status" value="1"/>
</dbReference>
<feature type="compositionally biased region" description="Basic residues" evidence="9">
    <location>
        <begin position="1477"/>
        <end position="1488"/>
    </location>
</feature>
<dbReference type="Pfam" id="PF26026">
    <property type="entry name" value="RNA_hel_CTD"/>
    <property type="match status" value="1"/>
</dbReference>
<feature type="region of interest" description="Disordered" evidence="9">
    <location>
        <begin position="370"/>
        <end position="401"/>
    </location>
</feature>
<protein>
    <recommendedName>
        <fullName evidence="1">RNA helicase</fullName>
        <ecNumber evidence="1">3.6.4.13</ecNumber>
    </recommendedName>
</protein>
<evidence type="ECO:0000256" key="5">
    <source>
        <dbReference type="ARBA" id="ARBA00022840"/>
    </source>
</evidence>
<dbReference type="InterPro" id="IPR014720">
    <property type="entry name" value="dsRBD_dom"/>
</dbReference>
<dbReference type="EC" id="3.6.4.13" evidence="1"/>
<dbReference type="SUPFAM" id="SSF54768">
    <property type="entry name" value="dsRNA-binding domain-like"/>
    <property type="match status" value="1"/>
</dbReference>
<dbReference type="Pfam" id="PF00270">
    <property type="entry name" value="DEAD"/>
    <property type="match status" value="1"/>
</dbReference>
<dbReference type="GO" id="GO:0016787">
    <property type="term" value="F:hydrolase activity"/>
    <property type="evidence" value="ECO:0007669"/>
    <property type="project" value="UniProtKB-KW"/>
</dbReference>
<feature type="compositionally biased region" description="Polar residues" evidence="9">
    <location>
        <begin position="370"/>
        <end position="381"/>
    </location>
</feature>
<keyword evidence="14" id="KW-1185">Reference proteome</keyword>
<dbReference type="PROSITE" id="PS51192">
    <property type="entry name" value="HELICASE_ATP_BIND_1"/>
    <property type="match status" value="1"/>
</dbReference>
<dbReference type="CDD" id="cd17917">
    <property type="entry name" value="DEXHc_RHA-like"/>
    <property type="match status" value="1"/>
</dbReference>
<keyword evidence="3" id="KW-0378">Hydrolase</keyword>
<dbReference type="Gene3D" id="1.20.120.1080">
    <property type="match status" value="1"/>
</dbReference>
<comment type="caution">
    <text evidence="13">The sequence shown here is derived from an EMBL/GenBank/DDBJ whole genome shotgun (WGS) entry which is preliminary data.</text>
</comment>
<dbReference type="InterPro" id="IPR059023">
    <property type="entry name" value="RNA_hel_CTD"/>
</dbReference>
<evidence type="ECO:0000256" key="7">
    <source>
        <dbReference type="ARBA" id="ARBA00047984"/>
    </source>
</evidence>
<dbReference type="GO" id="GO:0005524">
    <property type="term" value="F:ATP binding"/>
    <property type="evidence" value="ECO:0007669"/>
    <property type="project" value="UniProtKB-KW"/>
</dbReference>
<feature type="region of interest" description="Disordered" evidence="9">
    <location>
        <begin position="1452"/>
        <end position="1488"/>
    </location>
</feature>
<evidence type="ECO:0000259" key="12">
    <source>
        <dbReference type="PROSITE" id="PS51194"/>
    </source>
</evidence>
<dbReference type="EMBL" id="SDRB02010420">
    <property type="protein sequence ID" value="THG06531.1"/>
    <property type="molecule type" value="Genomic_DNA"/>
</dbReference>
<evidence type="ECO:0000256" key="8">
    <source>
        <dbReference type="ARBA" id="ARBA00060772"/>
    </source>
</evidence>
<dbReference type="FunFam" id="1.20.120.1080:FF:000002">
    <property type="entry name" value="Putative ATP-dependent RNA helicase DHX36"/>
    <property type="match status" value="1"/>
</dbReference>
<proteinExistence type="inferred from homology"/>
<dbReference type="Pfam" id="PF07717">
    <property type="entry name" value="OB_NTP_bind"/>
    <property type="match status" value="1"/>
</dbReference>
<dbReference type="PANTHER" id="PTHR18934:SF103">
    <property type="entry name" value="RNA HELICASE"/>
    <property type="match status" value="1"/>
</dbReference>
<keyword evidence="10" id="KW-0812">Transmembrane</keyword>
<dbReference type="GO" id="GO:0003723">
    <property type="term" value="F:RNA binding"/>
    <property type="evidence" value="ECO:0007669"/>
    <property type="project" value="UniProtKB-KW"/>
</dbReference>
<keyword evidence="10" id="KW-1133">Transmembrane helix</keyword>
<accession>A0A4S4DTF5</accession>
<dbReference type="SUPFAM" id="SSF52540">
    <property type="entry name" value="P-loop containing nucleoside triphosphate hydrolases"/>
    <property type="match status" value="1"/>
</dbReference>
<dbReference type="CDD" id="cd18791">
    <property type="entry name" value="SF2_C_RHA"/>
    <property type="match status" value="1"/>
</dbReference>
<evidence type="ECO:0000256" key="9">
    <source>
        <dbReference type="SAM" id="MobiDB-lite"/>
    </source>
</evidence>
<comment type="similarity">
    <text evidence="8">Belongs to the DExH box helicase family.</text>
</comment>
<keyword evidence="6" id="KW-0694">RNA-binding</keyword>
<feature type="region of interest" description="Disordered" evidence="9">
    <location>
        <begin position="1367"/>
        <end position="1390"/>
    </location>
</feature>
<sequence>MSDMLVEEGIGGVLRVVLLGMGMGIVGSIGLPLRTRGQEKRWSADISGVTVVMHNIPHYIKKTKRGVRKLQLYDEQLRDIKFDHKGVARLLNGIELGYKKCDRQSDKIVVKGIKLIGNVQLGQDAKDNNTENGTCSLVNLSQKLPLTRILQITAHLHCGISQCHAPKMNSKSNSRLGFLLAAACGKQSSLLHALFLSNQRRRFATARPDQDLFSFPALPTSNNAFPSLSRIFSTFLFSGRRAFCGYAAEQFSDDEYECDYDNHKASSSVANIDEWKWKLNLLLHNEKDQEIVSRDKRDRRDYEQISNLAKRMGLYCELYGKVVVASKVPLPNYRPDLDDKRPQREVVIPLSLQRRVEGLLQEHLDRMQLSSERVSGTSVDTKATDQVEDVNPDDDPDSFLDGSVMEKVLQRQSLRMRNMQRTWQESPEGRTMLDFRRSLPAFKEKERLLQAIAQNQVVVISGETGCGKTTQLPQYILESEIESGRGSFCNIICTQPRRISAMALPRMSVYERGEPLGESVSPFSLSSAHPLRLGFHVGYKVRLEGMKGRNTHLLFCTSGILLRRLLSDRNLNGITHVFVDEIHERGMNEDFLLIVLKDLLPRRRDLRLILMSATLNAELFSNYFGGAPTIHIPGFTYPVKAHFLEDVLEMTGYKLTSFNQIDDYGQEKMWKTQRQLVPRKRKNQITALVEDALSKSNFENYSARARDSLSCWIPDCIGFNLIEASLCHICRKERPGAVLVFMTGWEDISCMRDQLKAHPLLGDPNRVLLLTCHGSMATSEQLLFEEDDRAGEGSRWREGARVPGEWGWLLVMVKLIFEKPPPNVRKIVLATNMAEASITINDVVFVIDCGKAKETTYDALNNTPCLLPSWISQASARQRRGRAGRVQPGECYHLYPQCVYEAFAEYQLPELLRTPLNSLCLQIKSLQVGSIGDFLSAALQPPESLALLLINIVIMDSAPAQVQNAVDFLKMIGALDENENLTHLGGFLSMLPVDPKLGKMLIMGAIFSCFDPILTIVAGLSVRDPFLLPQDKKDFLYSSQSYWECDFTEILDQAIVSKRKEGSEEGVQCRILARDQLLSCVFPSGCFVHPVIVSCFSALLSKMSSTAGLILTGTAKSRFSAKDYSDHMALVRAYEGWKDAERGGSAYEYCWRNFLSAQTLQAIHSLRKQFSFILKGAGLLDADAGTNNRLSHNQSLVRAIICSGLFPGISSVVHRETSMSFKTMDDGQVLIYANSVNARYQTIPYPWLVFGEKVKVNTVFIRDSTGVSDSILILFGGNLNHGVLAGHLKMLEGYIEFFMDPSLLDCYVKLKEELDKLLQKKASFGNTTLKEHLQDPSLDIQKAGKYLMLAVQELVSGDQCEGRFVFGRESKKPKESSDSDRFTRDGTNPKSLLQTLMMRAGHSPPKYKTKHLKTNEFRALVEFKGMQFVGKPKKNKQLAERDAALEALAWLTQTSDKTNDEDDNSPPDVTDNMLKLLGKRRRSKRRSG</sequence>
<evidence type="ECO:0000259" key="11">
    <source>
        <dbReference type="PROSITE" id="PS51192"/>
    </source>
</evidence>
<name>A0A4S4DTF5_CAMSN</name>
<evidence type="ECO:0000313" key="14">
    <source>
        <dbReference type="Proteomes" id="UP000306102"/>
    </source>
</evidence>
<evidence type="ECO:0000256" key="10">
    <source>
        <dbReference type="SAM" id="Phobius"/>
    </source>
</evidence>
<comment type="catalytic activity">
    <reaction evidence="7">
        <text>ATP + H2O = ADP + phosphate + H(+)</text>
        <dbReference type="Rhea" id="RHEA:13065"/>
        <dbReference type="ChEBI" id="CHEBI:15377"/>
        <dbReference type="ChEBI" id="CHEBI:15378"/>
        <dbReference type="ChEBI" id="CHEBI:30616"/>
        <dbReference type="ChEBI" id="CHEBI:43474"/>
        <dbReference type="ChEBI" id="CHEBI:456216"/>
        <dbReference type="EC" id="3.6.4.13"/>
    </reaction>
</comment>
<keyword evidence="2" id="KW-0547">Nucleotide-binding</keyword>
<feature type="compositionally biased region" description="Basic and acidic residues" evidence="9">
    <location>
        <begin position="1367"/>
        <end position="1384"/>
    </location>
</feature>
<dbReference type="FunFam" id="3.40.50.300:FF:000526">
    <property type="entry name" value="DExH-box ATP-dependent RNA helicase DExH3"/>
    <property type="match status" value="1"/>
</dbReference>
<dbReference type="GO" id="GO:0005634">
    <property type="term" value="C:nucleus"/>
    <property type="evidence" value="ECO:0007669"/>
    <property type="project" value="TreeGrafter"/>
</dbReference>
<evidence type="ECO:0000256" key="2">
    <source>
        <dbReference type="ARBA" id="ARBA00022741"/>
    </source>
</evidence>
<gene>
    <name evidence="13" type="ORF">TEA_018380</name>
</gene>
<dbReference type="InterPro" id="IPR027417">
    <property type="entry name" value="P-loop_NTPase"/>
</dbReference>
<evidence type="ECO:0000256" key="4">
    <source>
        <dbReference type="ARBA" id="ARBA00022806"/>
    </source>
</evidence>
<reference evidence="13 14" key="1">
    <citation type="journal article" date="2018" name="Proc. Natl. Acad. Sci. U.S.A.">
        <title>Draft genome sequence of Camellia sinensis var. sinensis provides insights into the evolution of the tea genome and tea quality.</title>
        <authorList>
            <person name="Wei C."/>
            <person name="Yang H."/>
            <person name="Wang S."/>
            <person name="Zhao J."/>
            <person name="Liu C."/>
            <person name="Gao L."/>
            <person name="Xia E."/>
            <person name="Lu Y."/>
            <person name="Tai Y."/>
            <person name="She G."/>
            <person name="Sun J."/>
            <person name="Cao H."/>
            <person name="Tong W."/>
            <person name="Gao Q."/>
            <person name="Li Y."/>
            <person name="Deng W."/>
            <person name="Jiang X."/>
            <person name="Wang W."/>
            <person name="Chen Q."/>
            <person name="Zhang S."/>
            <person name="Li H."/>
            <person name="Wu J."/>
            <person name="Wang P."/>
            <person name="Li P."/>
            <person name="Shi C."/>
            <person name="Zheng F."/>
            <person name="Jian J."/>
            <person name="Huang B."/>
            <person name="Shan D."/>
            <person name="Shi M."/>
            <person name="Fang C."/>
            <person name="Yue Y."/>
            <person name="Li F."/>
            <person name="Li D."/>
            <person name="Wei S."/>
            <person name="Han B."/>
            <person name="Jiang C."/>
            <person name="Yin Y."/>
            <person name="Xia T."/>
            <person name="Zhang Z."/>
            <person name="Bennetzen J.L."/>
            <person name="Zhao S."/>
            <person name="Wan X."/>
        </authorList>
    </citation>
    <scope>NUCLEOTIDE SEQUENCE [LARGE SCALE GENOMIC DNA]</scope>
    <source>
        <strain evidence="14">cv. Shuchazao</strain>
        <tissue evidence="13">Leaf</tissue>
    </source>
</reference>
<keyword evidence="10" id="KW-0472">Membrane</keyword>
<dbReference type="InterPro" id="IPR011709">
    <property type="entry name" value="DEAD-box_helicase_OB_fold"/>
</dbReference>
<dbReference type="SMART" id="SM00847">
    <property type="entry name" value="HA2"/>
    <property type="match status" value="1"/>
</dbReference>